<evidence type="ECO:0000313" key="1">
    <source>
        <dbReference type="EMBL" id="KAF2478045.1"/>
    </source>
</evidence>
<name>A0ACB6RH32_9PLEO</name>
<keyword evidence="2" id="KW-1185">Reference proteome</keyword>
<evidence type="ECO:0000313" key="2">
    <source>
        <dbReference type="Proteomes" id="UP000799755"/>
    </source>
</evidence>
<accession>A0ACB6RH32</accession>
<comment type="caution">
    <text evidence="1">The sequence shown here is derived from an EMBL/GenBank/DDBJ whole genome shotgun (WGS) entry which is preliminary data.</text>
</comment>
<gene>
    <name evidence="1" type="ORF">BDR25DRAFT_348328</name>
</gene>
<protein>
    <submittedName>
        <fullName evidence="1">Uncharacterized protein</fullName>
    </submittedName>
</protein>
<organism evidence="1 2">
    <name type="scientific">Lindgomyces ingoldianus</name>
    <dbReference type="NCBI Taxonomy" id="673940"/>
    <lineage>
        <taxon>Eukaryota</taxon>
        <taxon>Fungi</taxon>
        <taxon>Dikarya</taxon>
        <taxon>Ascomycota</taxon>
        <taxon>Pezizomycotina</taxon>
        <taxon>Dothideomycetes</taxon>
        <taxon>Pleosporomycetidae</taxon>
        <taxon>Pleosporales</taxon>
        <taxon>Lindgomycetaceae</taxon>
        <taxon>Lindgomyces</taxon>
    </lineage>
</organism>
<dbReference type="Proteomes" id="UP000799755">
    <property type="component" value="Unassembled WGS sequence"/>
</dbReference>
<dbReference type="EMBL" id="MU003492">
    <property type="protein sequence ID" value="KAF2478045.1"/>
    <property type="molecule type" value="Genomic_DNA"/>
</dbReference>
<proteinExistence type="predicted"/>
<sequence length="417" mass="47610">MAVVAFRVLQWPFRHRHILLCATYNIVDQYLLYTTDCSDVQSSNGMMTPQRLSSLEIKVVNSKNAKGSEEGKGRGFVELEAGIVAACMIMNATEYTLASLLCWPRCRIQLLPEYFLMPAWPLYIIHICPRNDRSTYEKELKGTISISTPSSEMSRALLKRSTSASRNHRIRVELTFYITYSDRSRWSNSKMNEARSYLINARHGQAQARCRLEMAMVTIAVCDGFDVVSELGESLGKFWLKMVGEAVWTWRNNAVPFELTAAISVRHGHPPPMKAQNKLLLCLLAALPYLQEEITCILHLPTSILHLSISACRLIAEQTMVVAHQIETSLLILRTILLYLDWVLSLLGKYQEMRVPNSHTQPTSHKKKKLMSVDEMSHTWFGVLTWSGWTNSCQRPFQEIDSAVRTLRIRRTESIDP</sequence>
<reference evidence="1" key="1">
    <citation type="journal article" date="2020" name="Stud. Mycol.">
        <title>101 Dothideomycetes genomes: a test case for predicting lifestyles and emergence of pathogens.</title>
        <authorList>
            <person name="Haridas S."/>
            <person name="Albert R."/>
            <person name="Binder M."/>
            <person name="Bloem J."/>
            <person name="Labutti K."/>
            <person name="Salamov A."/>
            <person name="Andreopoulos B."/>
            <person name="Baker S."/>
            <person name="Barry K."/>
            <person name="Bills G."/>
            <person name="Bluhm B."/>
            <person name="Cannon C."/>
            <person name="Castanera R."/>
            <person name="Culley D."/>
            <person name="Daum C."/>
            <person name="Ezra D."/>
            <person name="Gonzalez J."/>
            <person name="Henrissat B."/>
            <person name="Kuo A."/>
            <person name="Liang C."/>
            <person name="Lipzen A."/>
            <person name="Lutzoni F."/>
            <person name="Magnuson J."/>
            <person name="Mondo S."/>
            <person name="Nolan M."/>
            <person name="Ohm R."/>
            <person name="Pangilinan J."/>
            <person name="Park H.-J."/>
            <person name="Ramirez L."/>
            <person name="Alfaro M."/>
            <person name="Sun H."/>
            <person name="Tritt A."/>
            <person name="Yoshinaga Y."/>
            <person name="Zwiers L.-H."/>
            <person name="Turgeon B."/>
            <person name="Goodwin S."/>
            <person name="Spatafora J."/>
            <person name="Crous P."/>
            <person name="Grigoriev I."/>
        </authorList>
    </citation>
    <scope>NUCLEOTIDE SEQUENCE</scope>
    <source>
        <strain evidence="1">ATCC 200398</strain>
    </source>
</reference>